<dbReference type="EC" id="2.7.13.3" evidence="3"/>
<keyword evidence="11 14" id="KW-1133">Transmembrane helix</keyword>
<dbReference type="SMART" id="SM00304">
    <property type="entry name" value="HAMP"/>
    <property type="match status" value="1"/>
</dbReference>
<dbReference type="InterPro" id="IPR003660">
    <property type="entry name" value="HAMP_dom"/>
</dbReference>
<evidence type="ECO:0000256" key="14">
    <source>
        <dbReference type="SAM" id="Phobius"/>
    </source>
</evidence>
<evidence type="ECO:0000256" key="11">
    <source>
        <dbReference type="ARBA" id="ARBA00022989"/>
    </source>
</evidence>
<dbReference type="Pfam" id="PF00672">
    <property type="entry name" value="HAMP"/>
    <property type="match status" value="1"/>
</dbReference>
<dbReference type="PANTHER" id="PTHR45528">
    <property type="entry name" value="SENSOR HISTIDINE KINASE CPXA"/>
    <property type="match status" value="1"/>
</dbReference>
<dbReference type="RefSeq" id="WP_161743507.1">
    <property type="nucleotide sequence ID" value="NZ_JAAAMV010000008.1"/>
</dbReference>
<dbReference type="InterPro" id="IPR004358">
    <property type="entry name" value="Sig_transdc_His_kin-like_C"/>
</dbReference>
<dbReference type="SUPFAM" id="SSF47384">
    <property type="entry name" value="Homodimeric domain of signal transducing histidine kinase"/>
    <property type="match status" value="1"/>
</dbReference>
<organism evidence="17 18">
    <name type="scientific">Paenibacillus glycinis</name>
    <dbReference type="NCBI Taxonomy" id="2697035"/>
    <lineage>
        <taxon>Bacteria</taxon>
        <taxon>Bacillati</taxon>
        <taxon>Bacillota</taxon>
        <taxon>Bacilli</taxon>
        <taxon>Bacillales</taxon>
        <taxon>Paenibacillaceae</taxon>
        <taxon>Paenibacillus</taxon>
    </lineage>
</organism>
<dbReference type="Proteomes" id="UP000665561">
    <property type="component" value="Unassembled WGS sequence"/>
</dbReference>
<comment type="caution">
    <text evidence="17">The sequence shown here is derived from an EMBL/GenBank/DDBJ whole genome shotgun (WGS) entry which is preliminary data.</text>
</comment>
<dbReference type="SMART" id="SM00388">
    <property type="entry name" value="HisKA"/>
    <property type="match status" value="1"/>
</dbReference>
<keyword evidence="5" id="KW-0597">Phosphoprotein</keyword>
<dbReference type="Gene3D" id="6.10.340.10">
    <property type="match status" value="1"/>
</dbReference>
<dbReference type="CDD" id="cd00082">
    <property type="entry name" value="HisKA"/>
    <property type="match status" value="1"/>
</dbReference>
<dbReference type="PANTHER" id="PTHR45528:SF1">
    <property type="entry name" value="SENSOR HISTIDINE KINASE CPXA"/>
    <property type="match status" value="1"/>
</dbReference>
<feature type="domain" description="HAMP" evidence="16">
    <location>
        <begin position="200"/>
        <end position="252"/>
    </location>
</feature>
<keyword evidence="18" id="KW-1185">Reference proteome</keyword>
<dbReference type="CDD" id="cd06225">
    <property type="entry name" value="HAMP"/>
    <property type="match status" value="1"/>
</dbReference>
<dbReference type="InterPro" id="IPR036097">
    <property type="entry name" value="HisK_dim/P_sf"/>
</dbReference>
<keyword evidence="9" id="KW-0418">Kinase</keyword>
<dbReference type="Gene3D" id="1.10.287.130">
    <property type="match status" value="1"/>
</dbReference>
<dbReference type="Pfam" id="PF00512">
    <property type="entry name" value="HisKA"/>
    <property type="match status" value="1"/>
</dbReference>
<dbReference type="InterPro" id="IPR050398">
    <property type="entry name" value="HssS/ArlS-like"/>
</dbReference>
<dbReference type="PROSITE" id="PS50109">
    <property type="entry name" value="HIS_KIN"/>
    <property type="match status" value="1"/>
</dbReference>
<keyword evidence="13 14" id="KW-0472">Membrane</keyword>
<dbReference type="PRINTS" id="PR00344">
    <property type="entry name" value="BCTRLSENSOR"/>
</dbReference>
<feature type="domain" description="Histidine kinase" evidence="15">
    <location>
        <begin position="267"/>
        <end position="488"/>
    </location>
</feature>
<dbReference type="Pfam" id="PF02518">
    <property type="entry name" value="HATPase_c"/>
    <property type="match status" value="1"/>
</dbReference>
<evidence type="ECO:0000256" key="6">
    <source>
        <dbReference type="ARBA" id="ARBA00022679"/>
    </source>
</evidence>
<dbReference type="SUPFAM" id="SSF55874">
    <property type="entry name" value="ATPase domain of HSP90 chaperone/DNA topoisomerase II/histidine kinase"/>
    <property type="match status" value="1"/>
</dbReference>
<name>A0ABW9XPX3_9BACL</name>
<evidence type="ECO:0000256" key="4">
    <source>
        <dbReference type="ARBA" id="ARBA00022475"/>
    </source>
</evidence>
<reference evidence="17 18" key="1">
    <citation type="submission" date="2020-01" db="EMBL/GenBank/DDBJ databases">
        <title>Paenibacillus soybeanensis sp. nov. isolated from the nodules of soybean (Glycine max(L.) Merr).</title>
        <authorList>
            <person name="Wang H."/>
        </authorList>
    </citation>
    <scope>NUCLEOTIDE SEQUENCE [LARGE SCALE GENOMIC DNA]</scope>
    <source>
        <strain evidence="17 18">T1</strain>
    </source>
</reference>
<keyword evidence="12" id="KW-0902">Two-component regulatory system</keyword>
<dbReference type="InterPro" id="IPR036890">
    <property type="entry name" value="HATPase_C_sf"/>
</dbReference>
<gene>
    <name evidence="17" type="ORF">GT019_12475</name>
</gene>
<dbReference type="CDD" id="cd00075">
    <property type="entry name" value="HATPase"/>
    <property type="match status" value="1"/>
</dbReference>
<feature type="transmembrane region" description="Helical" evidence="14">
    <location>
        <begin position="175"/>
        <end position="198"/>
    </location>
</feature>
<evidence type="ECO:0000313" key="18">
    <source>
        <dbReference type="Proteomes" id="UP000665561"/>
    </source>
</evidence>
<keyword evidence="8" id="KW-0547">Nucleotide-binding</keyword>
<evidence type="ECO:0000256" key="10">
    <source>
        <dbReference type="ARBA" id="ARBA00022840"/>
    </source>
</evidence>
<dbReference type="InterPro" id="IPR003594">
    <property type="entry name" value="HATPase_dom"/>
</dbReference>
<dbReference type="InterPro" id="IPR003661">
    <property type="entry name" value="HisK_dim/P_dom"/>
</dbReference>
<comment type="catalytic activity">
    <reaction evidence="1">
        <text>ATP + protein L-histidine = ADP + protein N-phospho-L-histidine.</text>
        <dbReference type="EC" id="2.7.13.3"/>
    </reaction>
</comment>
<sequence>MSIRIRLLLSYLAMLIVPLALLGISVVVIGFAVFGDLRSVFPLDTNNKNIVAAILTEEADIAADIRLRISGNPDSLRDETLMQAYSDRLGKLNMGLVARIGGREAFASPKFQGTDIAAELPAYGAVQEHRRDMAAGHKRDWILTRQYDIAFADGSKGSYYILMNLDFVGFLFAKFFKLFFIVLLVVLVVINGILTYFVSRSIIRPLRALKRAAGEIKEGNLSYRVTPESRDEIGQLAAAFEEMRLRLQDSVGVQLQYEDNRKNLISNISHDLKTPVTAIKGYVEGIMDGVTDTPEKLDRYLQTIHAKTVQLDRMIDELFMFSKLDLKRLPFHFEAVELRSFLQDCTDELQMDVEKRGMKLIYETSGPLEPAPVTADRDKLKRVLVNVIENAVKYMDKEDGRIWIGLNDEDNAYRIVIKDNGPGIPADALPHIFDRFYRADPARNANTGGSGLGLAIAAHIVEEHGGTIKAASEPGIGTVIMISMKKLEGGGGREANLDH</sequence>
<evidence type="ECO:0000256" key="2">
    <source>
        <dbReference type="ARBA" id="ARBA00004651"/>
    </source>
</evidence>
<evidence type="ECO:0000256" key="13">
    <source>
        <dbReference type="ARBA" id="ARBA00023136"/>
    </source>
</evidence>
<protein>
    <recommendedName>
        <fullName evidence="3">histidine kinase</fullName>
        <ecNumber evidence="3">2.7.13.3</ecNumber>
    </recommendedName>
</protein>
<feature type="transmembrane region" description="Helical" evidence="14">
    <location>
        <begin position="12"/>
        <end position="34"/>
    </location>
</feature>
<evidence type="ECO:0000256" key="3">
    <source>
        <dbReference type="ARBA" id="ARBA00012438"/>
    </source>
</evidence>
<keyword evidence="7 14" id="KW-0812">Transmembrane</keyword>
<evidence type="ECO:0000259" key="16">
    <source>
        <dbReference type="PROSITE" id="PS50885"/>
    </source>
</evidence>
<evidence type="ECO:0000256" key="7">
    <source>
        <dbReference type="ARBA" id="ARBA00022692"/>
    </source>
</evidence>
<dbReference type="SUPFAM" id="SSF158472">
    <property type="entry name" value="HAMP domain-like"/>
    <property type="match status" value="1"/>
</dbReference>
<evidence type="ECO:0000256" key="9">
    <source>
        <dbReference type="ARBA" id="ARBA00022777"/>
    </source>
</evidence>
<dbReference type="SMART" id="SM00387">
    <property type="entry name" value="HATPase_c"/>
    <property type="match status" value="1"/>
</dbReference>
<accession>A0ABW9XPX3</accession>
<evidence type="ECO:0000256" key="1">
    <source>
        <dbReference type="ARBA" id="ARBA00000085"/>
    </source>
</evidence>
<keyword evidence="4" id="KW-1003">Cell membrane</keyword>
<dbReference type="PROSITE" id="PS50885">
    <property type="entry name" value="HAMP"/>
    <property type="match status" value="1"/>
</dbReference>
<evidence type="ECO:0000259" key="15">
    <source>
        <dbReference type="PROSITE" id="PS50109"/>
    </source>
</evidence>
<evidence type="ECO:0000313" key="17">
    <source>
        <dbReference type="EMBL" id="NBD24690.1"/>
    </source>
</evidence>
<comment type="subcellular location">
    <subcellularLocation>
        <location evidence="2">Cell membrane</location>
        <topology evidence="2">Multi-pass membrane protein</topology>
    </subcellularLocation>
</comment>
<evidence type="ECO:0000256" key="12">
    <source>
        <dbReference type="ARBA" id="ARBA00023012"/>
    </source>
</evidence>
<proteinExistence type="predicted"/>
<keyword evidence="10" id="KW-0067">ATP-binding</keyword>
<dbReference type="Gene3D" id="3.30.565.10">
    <property type="entry name" value="Histidine kinase-like ATPase, C-terminal domain"/>
    <property type="match status" value="1"/>
</dbReference>
<evidence type="ECO:0000256" key="5">
    <source>
        <dbReference type="ARBA" id="ARBA00022553"/>
    </source>
</evidence>
<evidence type="ECO:0000256" key="8">
    <source>
        <dbReference type="ARBA" id="ARBA00022741"/>
    </source>
</evidence>
<dbReference type="EMBL" id="JAAAMV010000008">
    <property type="protein sequence ID" value="NBD24690.1"/>
    <property type="molecule type" value="Genomic_DNA"/>
</dbReference>
<dbReference type="InterPro" id="IPR005467">
    <property type="entry name" value="His_kinase_dom"/>
</dbReference>
<keyword evidence="6" id="KW-0808">Transferase</keyword>